<feature type="signal peptide" evidence="1">
    <location>
        <begin position="1"/>
        <end position="22"/>
    </location>
</feature>
<name>A0A7W7ZBZ6_9BACT</name>
<dbReference type="AlphaFoldDB" id="A0A7W7ZBZ6"/>
<feature type="chain" id="PRO_5031234346" evidence="1">
    <location>
        <begin position="23"/>
        <end position="601"/>
    </location>
</feature>
<evidence type="ECO:0000313" key="3">
    <source>
        <dbReference type="Proteomes" id="UP000540989"/>
    </source>
</evidence>
<dbReference type="InterPro" id="IPR011990">
    <property type="entry name" value="TPR-like_helical_dom_sf"/>
</dbReference>
<evidence type="ECO:0000256" key="1">
    <source>
        <dbReference type="SAM" id="SignalP"/>
    </source>
</evidence>
<keyword evidence="3" id="KW-1185">Reference proteome</keyword>
<comment type="caution">
    <text evidence="2">The sequence shown here is derived from an EMBL/GenBank/DDBJ whole genome shotgun (WGS) entry which is preliminary data.</text>
</comment>
<reference evidence="2 3" key="1">
    <citation type="submission" date="2020-08" db="EMBL/GenBank/DDBJ databases">
        <title>Genomic Encyclopedia of Type Strains, Phase IV (KMG-V): Genome sequencing to study the core and pangenomes of soil and plant-associated prokaryotes.</title>
        <authorList>
            <person name="Whitman W."/>
        </authorList>
    </citation>
    <scope>NUCLEOTIDE SEQUENCE [LARGE SCALE GENOMIC DNA]</scope>
    <source>
        <strain evidence="2 3">M8UP14</strain>
    </source>
</reference>
<dbReference type="PANTHER" id="PTHR45588">
    <property type="entry name" value="TPR DOMAIN-CONTAINING PROTEIN"/>
    <property type="match status" value="1"/>
</dbReference>
<dbReference type="PANTHER" id="PTHR45588:SF1">
    <property type="entry name" value="WW DOMAIN-CONTAINING PROTEIN"/>
    <property type="match status" value="1"/>
</dbReference>
<proteinExistence type="predicted"/>
<keyword evidence="1" id="KW-0732">Signal</keyword>
<protein>
    <submittedName>
        <fullName evidence="2">Tetratricopeptide (TPR) repeat protein</fullName>
    </submittedName>
</protein>
<dbReference type="Gene3D" id="1.25.40.10">
    <property type="entry name" value="Tetratricopeptide repeat domain"/>
    <property type="match status" value="2"/>
</dbReference>
<gene>
    <name evidence="2" type="ORF">HDF16_001261</name>
</gene>
<organism evidence="2 3">
    <name type="scientific">Granulicella aggregans</name>
    <dbReference type="NCBI Taxonomy" id="474949"/>
    <lineage>
        <taxon>Bacteria</taxon>
        <taxon>Pseudomonadati</taxon>
        <taxon>Acidobacteriota</taxon>
        <taxon>Terriglobia</taxon>
        <taxon>Terriglobales</taxon>
        <taxon>Acidobacteriaceae</taxon>
        <taxon>Granulicella</taxon>
    </lineage>
</organism>
<dbReference type="SUPFAM" id="SSF48452">
    <property type="entry name" value="TPR-like"/>
    <property type="match status" value="2"/>
</dbReference>
<sequence length="601" mass="64837">MKPATLLVFALAAAVSSSLCSAQMDMSSHGVAMTMKEIPPPEKLPVPVKMAGIGNSHIAINSTPEAQLWFDQGLNLLHDFWEYESARAFEQAVRVDPNCAMCYWGLHQALIFRHSGATAYSGAALDNAVRLRDKDNEMGKFYIDAAVAASEARKASDAGTGSPALDEKETSIFRELVKKYPADTQANIYLAISLQNGYDDAGEPKKGTKETIAILTEVLKKTPNDSAANHYWIHALEPGNHPEQAIASAALLASLAPTSGHMVHMPGHIYYRVGDYAHAEHWFAASTTADESYMRDQHVAVDDDWNYVHNLMYGIANLMEEGKLSQATTLSAKLMGARGQFRETLYIQSPRDGISRIDPLLPVALRTGDWSEVIKLTAASKPDAKLENLTFLAGQLTQFATGMQAVNTGNLAAAQAASTALDAELFHLSQKVKDAPKKSDKEDPKAPIVAAVMPDALPAPVLASLSIMSLELRASILAAQKQLPAGKALFEQAAHEEKALGYREPPTYIRPVGETEGFALLAAGDPAGAHQAYVSALAERPNSGFSLYGMARSSEAAHDNAKATAEYQKFSEAWKDADPAAPEMMHAREFIAMQTTVASAR</sequence>
<dbReference type="EMBL" id="JACHIP010000002">
    <property type="protein sequence ID" value="MBB5056576.1"/>
    <property type="molecule type" value="Genomic_DNA"/>
</dbReference>
<dbReference type="RefSeq" id="WP_184214595.1">
    <property type="nucleotide sequence ID" value="NZ_JACHIP010000002.1"/>
</dbReference>
<dbReference type="Proteomes" id="UP000540989">
    <property type="component" value="Unassembled WGS sequence"/>
</dbReference>
<accession>A0A7W7ZBZ6</accession>
<evidence type="ECO:0000313" key="2">
    <source>
        <dbReference type="EMBL" id="MBB5056576.1"/>
    </source>
</evidence>